<sequence>MQRYDVFNGDADGICALQQLRLASPAASILVTGPKRDIALLARVPAMRGDAVTVLDISLDANRAALTALLDSGVDVAYFDHHEPGVVPVHACLHACIDTAPTVCTSLIVDRHLAGRHRPWAVVGAYGDNLVEVAARTAAQAGLAEPDARRLQALGEAINYNAYGDSADDLFMPPLAVYEALRACANPLDFAGSPLARQLDDNRRRDLACAARQCAAFVMPGARAYVLPDARWARRVRGAFANQLARDAPDRAHAVLTIAPDGNYTVSVRAPLAAPRGADRLCRAFPGGGGREGAAGINRLAPDRLDAFVAALGAAYRAG</sequence>
<comment type="caution">
    <text evidence="1">The sequence shown here is derived from an EMBL/GenBank/DDBJ whole genome shotgun (WGS) entry which is preliminary data.</text>
</comment>
<name>A0A102JZ15_9BURK</name>
<evidence type="ECO:0000313" key="1">
    <source>
        <dbReference type="EMBL" id="KUZ95604.1"/>
    </source>
</evidence>
<dbReference type="SUPFAM" id="SSF64182">
    <property type="entry name" value="DHH phosphoesterases"/>
    <property type="match status" value="1"/>
</dbReference>
<reference evidence="1 2" key="1">
    <citation type="submission" date="2015-11" db="EMBL/GenBank/DDBJ databases">
        <title>Expanding the genomic diversity of Burkholderia species for the development of highly accurate diagnostics.</title>
        <authorList>
            <person name="Sahl J."/>
            <person name="Keim P."/>
            <person name="Wagner D."/>
        </authorList>
    </citation>
    <scope>NUCLEOTIDE SEQUENCE [LARGE SCALE GENOMIC DNA]</scope>
    <source>
        <strain evidence="1 2">RF32-BP4</strain>
    </source>
</reference>
<protein>
    <submittedName>
        <fullName evidence="1">Acetyltransferase</fullName>
    </submittedName>
</protein>
<gene>
    <name evidence="1" type="ORF">WI38_04835</name>
</gene>
<organism evidence="1 2">
    <name type="scientific">Burkholderia ubonensis</name>
    <dbReference type="NCBI Taxonomy" id="101571"/>
    <lineage>
        <taxon>Bacteria</taxon>
        <taxon>Pseudomonadati</taxon>
        <taxon>Pseudomonadota</taxon>
        <taxon>Betaproteobacteria</taxon>
        <taxon>Burkholderiales</taxon>
        <taxon>Burkholderiaceae</taxon>
        <taxon>Burkholderia</taxon>
        <taxon>Burkholderia cepacia complex</taxon>
    </lineage>
</organism>
<proteinExistence type="predicted"/>
<dbReference type="RefSeq" id="WP_059631320.1">
    <property type="nucleotide sequence ID" value="NZ_JBGRUP010000033.1"/>
</dbReference>
<dbReference type="AlphaFoldDB" id="A0A102JZ15"/>
<keyword evidence="1" id="KW-0808">Transferase</keyword>
<accession>A0A102JZ15</accession>
<evidence type="ECO:0000313" key="2">
    <source>
        <dbReference type="Proteomes" id="UP000065521"/>
    </source>
</evidence>
<dbReference type="EMBL" id="LOTN01000005">
    <property type="protein sequence ID" value="KUZ95604.1"/>
    <property type="molecule type" value="Genomic_DNA"/>
</dbReference>
<dbReference type="Proteomes" id="UP000065521">
    <property type="component" value="Unassembled WGS sequence"/>
</dbReference>
<dbReference type="GO" id="GO:0016740">
    <property type="term" value="F:transferase activity"/>
    <property type="evidence" value="ECO:0007669"/>
    <property type="project" value="UniProtKB-KW"/>
</dbReference>
<dbReference type="InterPro" id="IPR038763">
    <property type="entry name" value="DHH_sf"/>
</dbReference>